<dbReference type="SUPFAM" id="SSF55874">
    <property type="entry name" value="ATPase domain of HSP90 chaperone/DNA topoisomerase II/histidine kinase"/>
    <property type="match status" value="1"/>
</dbReference>
<keyword evidence="8" id="KW-0812">Transmembrane</keyword>
<dbReference type="InterPro" id="IPR005467">
    <property type="entry name" value="His_kinase_dom"/>
</dbReference>
<dbReference type="CDD" id="cd16917">
    <property type="entry name" value="HATPase_UhpB-NarQ-NarX-like"/>
    <property type="match status" value="1"/>
</dbReference>
<dbReference type="Gene3D" id="1.20.5.1930">
    <property type="match status" value="1"/>
</dbReference>
<evidence type="ECO:0000256" key="5">
    <source>
        <dbReference type="ARBA" id="ARBA00022679"/>
    </source>
</evidence>
<feature type="transmembrane region" description="Helical" evidence="8">
    <location>
        <begin position="12"/>
        <end position="31"/>
    </location>
</feature>
<dbReference type="InterPro" id="IPR011712">
    <property type="entry name" value="Sig_transdc_His_kin_sub3_dim/P"/>
</dbReference>
<dbReference type="Pfam" id="PF02518">
    <property type="entry name" value="HATPase_c"/>
    <property type="match status" value="1"/>
</dbReference>
<keyword evidence="12" id="KW-1185">Reference proteome</keyword>
<comment type="subcellular location">
    <subcellularLocation>
        <location evidence="2">Membrane</location>
    </subcellularLocation>
</comment>
<dbReference type="GO" id="GO:0000155">
    <property type="term" value="F:phosphorelay sensor kinase activity"/>
    <property type="evidence" value="ECO:0007669"/>
    <property type="project" value="InterPro"/>
</dbReference>
<feature type="domain" description="HAMP" evidence="10">
    <location>
        <begin position="177"/>
        <end position="229"/>
    </location>
</feature>
<evidence type="ECO:0000259" key="10">
    <source>
        <dbReference type="PROSITE" id="PS50885"/>
    </source>
</evidence>
<evidence type="ECO:0000313" key="11">
    <source>
        <dbReference type="EMBL" id="REF86319.1"/>
    </source>
</evidence>
<feature type="domain" description="Histidine kinase" evidence="9">
    <location>
        <begin position="252"/>
        <end position="448"/>
    </location>
</feature>
<feature type="transmembrane region" description="Helical" evidence="8">
    <location>
        <begin position="154"/>
        <end position="176"/>
    </location>
</feature>
<dbReference type="RefSeq" id="WP_115836873.1">
    <property type="nucleotide sequence ID" value="NZ_CP025086.1"/>
</dbReference>
<keyword evidence="8" id="KW-1133">Transmembrane helix</keyword>
<dbReference type="PANTHER" id="PTHR24421:SF58">
    <property type="entry name" value="SIGNAL TRANSDUCTION HISTIDINE-PROTEIN KINASE_PHOSPHATASE UHPB"/>
    <property type="match status" value="1"/>
</dbReference>
<dbReference type="GO" id="GO:0046983">
    <property type="term" value="F:protein dimerization activity"/>
    <property type="evidence" value="ECO:0007669"/>
    <property type="project" value="InterPro"/>
</dbReference>
<evidence type="ECO:0000256" key="8">
    <source>
        <dbReference type="SAM" id="Phobius"/>
    </source>
</evidence>
<organism evidence="11 12">
    <name type="scientific">Methylovirgula ligni</name>
    <dbReference type="NCBI Taxonomy" id="569860"/>
    <lineage>
        <taxon>Bacteria</taxon>
        <taxon>Pseudomonadati</taxon>
        <taxon>Pseudomonadota</taxon>
        <taxon>Alphaproteobacteria</taxon>
        <taxon>Hyphomicrobiales</taxon>
        <taxon>Beijerinckiaceae</taxon>
        <taxon>Methylovirgula</taxon>
    </lineage>
</organism>
<proteinExistence type="predicted"/>
<comment type="catalytic activity">
    <reaction evidence="1">
        <text>ATP + protein L-histidine = ADP + protein N-phospho-L-histidine.</text>
        <dbReference type="EC" id="2.7.13.3"/>
    </reaction>
</comment>
<evidence type="ECO:0000256" key="1">
    <source>
        <dbReference type="ARBA" id="ARBA00000085"/>
    </source>
</evidence>
<dbReference type="EC" id="2.7.13.3" evidence="3"/>
<dbReference type="InterPro" id="IPR050482">
    <property type="entry name" value="Sensor_HK_TwoCompSys"/>
</dbReference>
<evidence type="ECO:0000256" key="7">
    <source>
        <dbReference type="ARBA" id="ARBA00023012"/>
    </source>
</evidence>
<keyword evidence="7" id="KW-0902">Two-component regulatory system</keyword>
<evidence type="ECO:0000256" key="3">
    <source>
        <dbReference type="ARBA" id="ARBA00012438"/>
    </source>
</evidence>
<sequence length="457" mass="49731">MRSLSLRWRLNLLLGAVLFLSLLVNFALIGWNAGPRVQAEGESDQTLAREMIETVMASLQDATDPEPLLQRLLAELKNLRHVRIVIARDMTEVHNLPLISTKSQVGSAPYWFIRLFQPRPNITVVPATIHGRSYGDIVIIANPTSEVAEIWTEVVSVAATTLAFGVFLFILILILVGRAIAPIADVSNAISKLARGDTDIKLTPRGPPEFVDIGTKINGLAADLAKINAENHRLIHQMMRVQEEERGQIARDLHDEMGPPLFCIRANVSALSEGTPAPAVIKQNVASIGEQAEAIQTLLRRLLQRLRPPGLDELGLAEALRTLVGSWRAAHPELEISLQFSDDFDLVGEAVELAAYRVVQESLTNIFRHARARKARVSIDYVSLDESGMGEALRVVVEDDGIGIGEATVRGLGLTGMNERVQGCGGTLRITRRAGGGTCVEAIFPLAQMSDLALGVA</sequence>
<evidence type="ECO:0000256" key="4">
    <source>
        <dbReference type="ARBA" id="ARBA00022553"/>
    </source>
</evidence>
<keyword evidence="5" id="KW-0808">Transferase</keyword>
<dbReference type="InterPro" id="IPR003660">
    <property type="entry name" value="HAMP_dom"/>
</dbReference>
<accession>A0A3D9Z580</accession>
<dbReference type="InterPro" id="IPR003594">
    <property type="entry name" value="HATPase_dom"/>
</dbReference>
<dbReference type="SMART" id="SM00304">
    <property type="entry name" value="HAMP"/>
    <property type="match status" value="2"/>
</dbReference>
<dbReference type="Pfam" id="PF07730">
    <property type="entry name" value="HisKA_3"/>
    <property type="match status" value="1"/>
</dbReference>
<evidence type="ECO:0000256" key="2">
    <source>
        <dbReference type="ARBA" id="ARBA00004370"/>
    </source>
</evidence>
<name>A0A3D9Z580_9HYPH</name>
<dbReference type="OrthoDB" id="9778496at2"/>
<dbReference type="InterPro" id="IPR036890">
    <property type="entry name" value="HATPase_C_sf"/>
</dbReference>
<dbReference type="AlphaFoldDB" id="A0A3D9Z580"/>
<protein>
    <recommendedName>
        <fullName evidence="3">histidine kinase</fullName>
        <ecNumber evidence="3">2.7.13.3</ecNumber>
    </recommendedName>
</protein>
<dbReference type="Proteomes" id="UP000256900">
    <property type="component" value="Unassembled WGS sequence"/>
</dbReference>
<dbReference type="PROSITE" id="PS50885">
    <property type="entry name" value="HAMP"/>
    <property type="match status" value="1"/>
</dbReference>
<evidence type="ECO:0000259" key="9">
    <source>
        <dbReference type="PROSITE" id="PS50109"/>
    </source>
</evidence>
<dbReference type="GO" id="GO:0016020">
    <property type="term" value="C:membrane"/>
    <property type="evidence" value="ECO:0007669"/>
    <property type="project" value="UniProtKB-SubCell"/>
</dbReference>
<keyword evidence="4" id="KW-0597">Phosphoprotein</keyword>
<dbReference type="Pfam" id="PF00672">
    <property type="entry name" value="HAMP"/>
    <property type="match status" value="1"/>
</dbReference>
<keyword evidence="8" id="KW-0472">Membrane</keyword>
<reference evidence="11 12" key="1">
    <citation type="submission" date="2018-08" db="EMBL/GenBank/DDBJ databases">
        <title>Genomic Encyclopedia of Type Strains, Phase IV (KMG-IV): sequencing the most valuable type-strain genomes for metagenomic binning, comparative biology and taxonomic classification.</title>
        <authorList>
            <person name="Goeker M."/>
        </authorList>
    </citation>
    <scope>NUCLEOTIDE SEQUENCE [LARGE SCALE GENOMIC DNA]</scope>
    <source>
        <strain evidence="11 12">BW863</strain>
    </source>
</reference>
<dbReference type="Gene3D" id="3.30.565.10">
    <property type="entry name" value="Histidine kinase-like ATPase, C-terminal domain"/>
    <property type="match status" value="1"/>
</dbReference>
<evidence type="ECO:0000313" key="12">
    <source>
        <dbReference type="Proteomes" id="UP000256900"/>
    </source>
</evidence>
<keyword evidence="6 11" id="KW-0418">Kinase</keyword>
<dbReference type="SMART" id="SM00387">
    <property type="entry name" value="HATPase_c"/>
    <property type="match status" value="1"/>
</dbReference>
<gene>
    <name evidence="11" type="ORF">DES32_2370</name>
</gene>
<evidence type="ECO:0000256" key="6">
    <source>
        <dbReference type="ARBA" id="ARBA00022777"/>
    </source>
</evidence>
<dbReference type="Gene3D" id="6.10.340.10">
    <property type="match status" value="1"/>
</dbReference>
<dbReference type="EMBL" id="QUMO01000003">
    <property type="protein sequence ID" value="REF86319.1"/>
    <property type="molecule type" value="Genomic_DNA"/>
</dbReference>
<dbReference type="PANTHER" id="PTHR24421">
    <property type="entry name" value="NITRATE/NITRITE SENSOR PROTEIN NARX-RELATED"/>
    <property type="match status" value="1"/>
</dbReference>
<comment type="caution">
    <text evidence="11">The sequence shown here is derived from an EMBL/GenBank/DDBJ whole genome shotgun (WGS) entry which is preliminary data.</text>
</comment>
<dbReference type="PROSITE" id="PS50109">
    <property type="entry name" value="HIS_KIN"/>
    <property type="match status" value="1"/>
</dbReference>